<gene>
    <name evidence="9" type="ORF">BDK51DRAFT_34153</name>
</gene>
<evidence type="ECO:0000256" key="2">
    <source>
        <dbReference type="ARBA" id="ARBA00022517"/>
    </source>
</evidence>
<keyword evidence="3 7" id="KW-0698">rRNA processing</keyword>
<organism evidence="9 10">
    <name type="scientific">Blyttiomyces helicus</name>
    <dbReference type="NCBI Taxonomy" id="388810"/>
    <lineage>
        <taxon>Eukaryota</taxon>
        <taxon>Fungi</taxon>
        <taxon>Fungi incertae sedis</taxon>
        <taxon>Chytridiomycota</taxon>
        <taxon>Chytridiomycota incertae sedis</taxon>
        <taxon>Chytridiomycetes</taxon>
        <taxon>Chytridiomycetes incertae sedis</taxon>
        <taxon>Blyttiomyces</taxon>
    </lineage>
</organism>
<comment type="subcellular location">
    <subcellularLocation>
        <location evidence="1 7">Nucleus</location>
        <location evidence="1 7">Nucleolus</location>
    </subcellularLocation>
</comment>
<evidence type="ECO:0000256" key="3">
    <source>
        <dbReference type="ARBA" id="ARBA00022552"/>
    </source>
</evidence>
<dbReference type="GO" id="GO:0032040">
    <property type="term" value="C:small-subunit processome"/>
    <property type="evidence" value="ECO:0007669"/>
    <property type="project" value="TreeGrafter"/>
</dbReference>
<dbReference type="InterPro" id="IPR012173">
    <property type="entry name" value="Mpp10"/>
</dbReference>
<evidence type="ECO:0000256" key="4">
    <source>
        <dbReference type="ARBA" id="ARBA00023242"/>
    </source>
</evidence>
<proteinExistence type="inferred from homology"/>
<dbReference type="PIRSF" id="PIRSF017300">
    <property type="entry name" value="snoRNP_Mpp10"/>
    <property type="match status" value="1"/>
</dbReference>
<dbReference type="Pfam" id="PF04006">
    <property type="entry name" value="Mpp10"/>
    <property type="match status" value="1"/>
</dbReference>
<feature type="compositionally biased region" description="Acidic residues" evidence="8">
    <location>
        <begin position="301"/>
        <end position="331"/>
    </location>
</feature>
<keyword evidence="5 7" id="KW-0687">Ribonucleoprotein</keyword>
<evidence type="ECO:0000313" key="10">
    <source>
        <dbReference type="Proteomes" id="UP000269721"/>
    </source>
</evidence>
<feature type="region of interest" description="Disordered" evidence="8">
    <location>
        <begin position="194"/>
        <end position="357"/>
    </location>
</feature>
<evidence type="ECO:0000256" key="8">
    <source>
        <dbReference type="SAM" id="MobiDB-lite"/>
    </source>
</evidence>
<feature type="compositionally biased region" description="Basic and acidic residues" evidence="8">
    <location>
        <begin position="194"/>
        <end position="210"/>
    </location>
</feature>
<comment type="function">
    <text evidence="7">Involved in nucleolar processing of pre-18S ribosomal RNA.</text>
</comment>
<sequence length="681" mass="76061">MSITPPIPALRLDTMVEKPERFFNKDESLSAEFRDAARWLFGVARQADSVPRPDLPFTELLVDGFDAEAVWEQIHMANSGLVDELEEVAASIGEIEGVDGSDAEEMEVDVAESGEDDDDLEVEDEDEEDADLDMDEDVDEEDDEEEEDEEGLEEEEEELHSEEDLDAAPKSAPRKRKTVVDDAFFSLEEMERFAEQGEARDLKRAKKAEGDSDDEDGDDYIGPDDLTVDPDELVNSDEDSDNANDINYEDFFGPRDDIEMESTSLRYSDKLAKRMSQSGRGGENDDEDDEDEESGAQPIAGDEEADDDEEGEEKDEEEGGPGSEDEEEGDESTPRTSSNLFSLDDDDEATGPLSTFEKNQLKMRKTIEALEEEAMAEKAWTHKGEVSSRARPMNSLLEEDLEIEHAAKPVPVITEENTATLEDLIRQRIKDQLWDDVVRKAAPRDREYDPNRRIEINEEKSTKSLAELYETDYLRQTGGAAAAAPTEKDEALAKQHAEIDTLFAALCTDLDALSNWHYTPKPARAELEVLPLPSVPAIQMEEVTPATVSDATLVTPREVFDAQVGKSAAEMDATDRKKARLREKRKMKKERAERERERKAFDAARPDAVARVESVKKGKEKALEQLMGQKNVTVIADAKTKKSIAAGKGKKGREIRAKVVEKGAKLGEKGARTDRAEMLRL</sequence>
<dbReference type="GO" id="GO:0005732">
    <property type="term" value="C:sno(s)RNA-containing ribonucleoprotein complex"/>
    <property type="evidence" value="ECO:0007669"/>
    <property type="project" value="UniProtKB-UniRule"/>
</dbReference>
<evidence type="ECO:0000256" key="1">
    <source>
        <dbReference type="ARBA" id="ARBA00004604"/>
    </source>
</evidence>
<dbReference type="PANTHER" id="PTHR17039">
    <property type="entry name" value="U3 SMALL NUCLEOLAR RIBONUCLEOPROTEIN PROTEIN MPP10"/>
    <property type="match status" value="1"/>
</dbReference>
<dbReference type="GO" id="GO:0006364">
    <property type="term" value="P:rRNA processing"/>
    <property type="evidence" value="ECO:0007669"/>
    <property type="project" value="UniProtKB-KW"/>
</dbReference>
<feature type="compositionally biased region" description="Acidic residues" evidence="8">
    <location>
        <begin position="96"/>
        <end position="166"/>
    </location>
</feature>
<evidence type="ECO:0000313" key="9">
    <source>
        <dbReference type="EMBL" id="RKO92790.1"/>
    </source>
</evidence>
<feature type="compositionally biased region" description="Acidic residues" evidence="8">
    <location>
        <begin position="284"/>
        <end position="294"/>
    </location>
</feature>
<feature type="compositionally biased region" description="Acidic residues" evidence="8">
    <location>
        <begin position="211"/>
        <end position="242"/>
    </location>
</feature>
<dbReference type="Proteomes" id="UP000269721">
    <property type="component" value="Unassembled WGS sequence"/>
</dbReference>
<protein>
    <recommendedName>
        <fullName evidence="7">U3 small nucleolar ribonucleoprotein protein MPP10</fullName>
    </recommendedName>
</protein>
<dbReference type="PANTHER" id="PTHR17039:SF0">
    <property type="entry name" value="U3 SMALL NUCLEOLAR RIBONUCLEOPROTEIN PROTEIN MPP10"/>
    <property type="match status" value="1"/>
</dbReference>
<evidence type="ECO:0000256" key="6">
    <source>
        <dbReference type="ARBA" id="ARBA00029455"/>
    </source>
</evidence>
<feature type="region of interest" description="Disordered" evidence="8">
    <location>
        <begin position="94"/>
        <end position="178"/>
    </location>
</feature>
<keyword evidence="2 7" id="KW-0690">Ribosome biogenesis</keyword>
<evidence type="ECO:0000256" key="5">
    <source>
        <dbReference type="ARBA" id="ARBA00023274"/>
    </source>
</evidence>
<accession>A0A4P9WNL8</accession>
<dbReference type="OrthoDB" id="445326at2759"/>
<keyword evidence="10" id="KW-1185">Reference proteome</keyword>
<comment type="similarity">
    <text evidence="6 7">Belongs to the MPP10 family.</text>
</comment>
<feature type="compositionally biased region" description="Basic and acidic residues" evidence="8">
    <location>
        <begin position="590"/>
        <end position="602"/>
    </location>
</feature>
<reference evidence="10" key="1">
    <citation type="journal article" date="2018" name="Nat. Microbiol.">
        <title>Leveraging single-cell genomics to expand the fungal tree of life.</title>
        <authorList>
            <person name="Ahrendt S.R."/>
            <person name="Quandt C.A."/>
            <person name="Ciobanu D."/>
            <person name="Clum A."/>
            <person name="Salamov A."/>
            <person name="Andreopoulos B."/>
            <person name="Cheng J.F."/>
            <person name="Woyke T."/>
            <person name="Pelin A."/>
            <person name="Henrissat B."/>
            <person name="Reynolds N.K."/>
            <person name="Benny G.L."/>
            <person name="Smith M.E."/>
            <person name="James T.Y."/>
            <person name="Grigoriev I.V."/>
        </authorList>
    </citation>
    <scope>NUCLEOTIDE SEQUENCE [LARGE SCALE GENOMIC DNA]</scope>
</reference>
<name>A0A4P9WNL8_9FUNG</name>
<keyword evidence="4 7" id="KW-0539">Nucleus</keyword>
<feature type="region of interest" description="Disordered" evidence="8">
    <location>
        <begin position="582"/>
        <end position="602"/>
    </location>
</feature>
<dbReference type="AlphaFoldDB" id="A0A4P9WNL8"/>
<evidence type="ECO:0000256" key="7">
    <source>
        <dbReference type="PIRNR" id="PIRNR017300"/>
    </source>
</evidence>
<dbReference type="EMBL" id="KZ994497">
    <property type="protein sequence ID" value="RKO92790.1"/>
    <property type="molecule type" value="Genomic_DNA"/>
</dbReference>
<dbReference type="GO" id="GO:0034457">
    <property type="term" value="C:Mpp10 complex"/>
    <property type="evidence" value="ECO:0007669"/>
    <property type="project" value="UniProtKB-UniRule"/>
</dbReference>